<reference evidence="2 3" key="1">
    <citation type="submission" date="2015-11" db="EMBL/GenBank/DDBJ databases">
        <title>Complete genome sequencing of a biphenyl-degrading bacterium, Pseudomonas putida KF715 (=NBRC110667).</title>
        <authorList>
            <person name="Suenaga H."/>
            <person name="Fujihara N."/>
            <person name="Watanabe T."/>
            <person name="Hirose J."/>
            <person name="Kimura N."/>
            <person name="Yamazoe A."/>
            <person name="Hosoyama A."/>
            <person name="Shimodaira J."/>
            <person name="Furukawa K."/>
        </authorList>
    </citation>
    <scope>NUCLEOTIDE SEQUENCE [LARGE SCALE GENOMIC DNA]</scope>
    <source>
        <strain evidence="2 3">KF715</strain>
    </source>
</reference>
<keyword evidence="1" id="KW-0472">Membrane</keyword>
<dbReference type="EMBL" id="AP015029">
    <property type="protein sequence ID" value="BAW25793.1"/>
    <property type="molecule type" value="Genomic_DNA"/>
</dbReference>
<evidence type="ECO:0000313" key="3">
    <source>
        <dbReference type="Proteomes" id="UP000218731"/>
    </source>
</evidence>
<name>A0A1L7NK37_PSEPU</name>
<dbReference type="RefSeq" id="WP_096426814.1">
    <property type="nucleotide sequence ID" value="NZ_AP015029.1"/>
</dbReference>
<evidence type="ECO:0000256" key="1">
    <source>
        <dbReference type="SAM" id="Phobius"/>
    </source>
</evidence>
<keyword evidence="1" id="KW-0812">Transmembrane</keyword>
<sequence>MGLFDSGKKAAKFAFITMPMAALGVNQLRMGNQHIKSLWRSNFSPTCPECERGVLLKTEGDHQELEQSPKGKLRVLHSWGCNNCDFALFEEDNVKKVREHAARYRNERVKAQLTTIERDELDRIARNHRLHSRAFFIASLFAVVGFVYMLATGAGIMIALNWLSIGFALWVFGMKKSYRSWQVSTGQLFVEGAFWFWFQHQKWII</sequence>
<accession>A0A1L7NK37</accession>
<organism evidence="2 3">
    <name type="scientific">Pseudomonas putida</name>
    <name type="common">Arthrobacter siderocapsulatus</name>
    <dbReference type="NCBI Taxonomy" id="303"/>
    <lineage>
        <taxon>Bacteria</taxon>
        <taxon>Pseudomonadati</taxon>
        <taxon>Pseudomonadota</taxon>
        <taxon>Gammaproteobacteria</taxon>
        <taxon>Pseudomonadales</taxon>
        <taxon>Pseudomonadaceae</taxon>
        <taxon>Pseudomonas</taxon>
    </lineage>
</organism>
<gene>
    <name evidence="2" type="ORF">KF715C_ch52200</name>
</gene>
<feature type="transmembrane region" description="Helical" evidence="1">
    <location>
        <begin position="154"/>
        <end position="172"/>
    </location>
</feature>
<keyword evidence="1" id="KW-1133">Transmembrane helix</keyword>
<dbReference type="Proteomes" id="UP000218731">
    <property type="component" value="Chromosome 1"/>
</dbReference>
<feature type="transmembrane region" description="Helical" evidence="1">
    <location>
        <begin position="130"/>
        <end position="148"/>
    </location>
</feature>
<evidence type="ECO:0000313" key="2">
    <source>
        <dbReference type="EMBL" id="BAW25793.1"/>
    </source>
</evidence>
<dbReference type="AlphaFoldDB" id="A0A1L7NK37"/>
<proteinExistence type="predicted"/>
<protein>
    <submittedName>
        <fullName evidence="2">Uncharacterized protein</fullName>
    </submittedName>
</protein>